<accession>W6TD04</accession>
<dbReference type="OrthoDB" id="8504297at2"/>
<organism evidence="1 2">
    <name type="scientific">Holospora obtusa F1</name>
    <dbReference type="NCBI Taxonomy" id="1399147"/>
    <lineage>
        <taxon>Bacteria</taxon>
        <taxon>Pseudomonadati</taxon>
        <taxon>Pseudomonadota</taxon>
        <taxon>Alphaproteobacteria</taxon>
        <taxon>Holosporales</taxon>
        <taxon>Holosporaceae</taxon>
        <taxon>Holospora</taxon>
    </lineage>
</organism>
<protein>
    <submittedName>
        <fullName evidence="1">Uncharacterized protein</fullName>
    </submittedName>
</protein>
<dbReference type="RefSeq" id="WP_024161265.1">
    <property type="nucleotide sequence ID" value="NZ_AWTR02000087.1"/>
</dbReference>
<evidence type="ECO:0000313" key="1">
    <source>
        <dbReference type="EMBL" id="ETZ06728.1"/>
    </source>
</evidence>
<proteinExistence type="predicted"/>
<sequence length="231" mass="27706">MSTQYIYKQLRKRSPMWYGEAPELLDHLKKIPNVELLKDLENVYQEWGRLQKQYWDTKQNDVKRVQQCETLFDFILHAIFNHSDPSVIPKLLKYVPSDNDDEDLVCMEDYSSEPLINGICNSRYFGESYIPELLHCIHELLPRATEKTYGLIFTMLYDNFDYFFETQPLIQNLYLVQKKYFKKILDNFIQKLKLGLDEYQKSYNNNGVIIAKKNLERIECVRQEFLKICEQ</sequence>
<name>W6TD04_HOLOB</name>
<gene>
    <name evidence="1" type="ORF">P618_201102</name>
</gene>
<reference evidence="1 2" key="1">
    <citation type="journal article" date="2014" name="FEMS Microbiol. Lett.">
        <title>Draft genome sequences of three Holospora species (Holospora obtusa, Holospora undulata, and Holospora elegans), endonuclear symbiotic bacteria of the ciliate Paramecium caudatum.</title>
        <authorList>
            <person name="Dohra H."/>
            <person name="Tanaka K."/>
            <person name="Suzuki T."/>
            <person name="Fujishima M."/>
            <person name="Suzuki H."/>
        </authorList>
    </citation>
    <scope>NUCLEOTIDE SEQUENCE [LARGE SCALE GENOMIC DNA]</scope>
    <source>
        <strain evidence="1 2">F1</strain>
    </source>
</reference>
<evidence type="ECO:0000313" key="2">
    <source>
        <dbReference type="Proteomes" id="UP000019112"/>
    </source>
</evidence>
<keyword evidence="2" id="KW-1185">Reference proteome</keyword>
<dbReference type="EMBL" id="AWTR02000087">
    <property type="protein sequence ID" value="ETZ06728.1"/>
    <property type="molecule type" value="Genomic_DNA"/>
</dbReference>
<dbReference type="AlphaFoldDB" id="W6TD04"/>
<dbReference type="STRING" id="1399147.P618_201102"/>
<dbReference type="Proteomes" id="UP000019112">
    <property type="component" value="Unassembled WGS sequence"/>
</dbReference>
<comment type="caution">
    <text evidence="1">The sequence shown here is derived from an EMBL/GenBank/DDBJ whole genome shotgun (WGS) entry which is preliminary data.</text>
</comment>